<accession>F0XX39</accession>
<gene>
    <name evidence="2" type="ORF">AURANDRAFT_70480</name>
</gene>
<dbReference type="Proteomes" id="UP000002729">
    <property type="component" value="Unassembled WGS sequence"/>
</dbReference>
<evidence type="ECO:0000313" key="3">
    <source>
        <dbReference type="Proteomes" id="UP000002729"/>
    </source>
</evidence>
<dbReference type="SMART" id="SM00233">
    <property type="entry name" value="PH"/>
    <property type="match status" value="1"/>
</dbReference>
<dbReference type="Gene3D" id="2.30.29.30">
    <property type="entry name" value="Pleckstrin-homology domain (PH domain)/Phosphotyrosine-binding domain (PTB)"/>
    <property type="match status" value="1"/>
</dbReference>
<evidence type="ECO:0000313" key="2">
    <source>
        <dbReference type="EMBL" id="EGB13207.1"/>
    </source>
</evidence>
<dbReference type="PROSITE" id="PS50003">
    <property type="entry name" value="PH_DOMAIN"/>
    <property type="match status" value="1"/>
</dbReference>
<dbReference type="OrthoDB" id="193991at2759"/>
<sequence>MVAGWVRRKVKNSDKWVRRWLEVNRHVLRAAAYSYQACPTDTPSARVMNMLDLRKTREIKVVDGGDFDGLFLIVPESADNEHPGYMMRADSRELAQEWVAGLNKARKAELDKIVSMDKARRPSESICCCFFGKPSKSAEERASLVRG</sequence>
<dbReference type="InterPro" id="IPR011993">
    <property type="entry name" value="PH-like_dom_sf"/>
</dbReference>
<dbReference type="InterPro" id="IPR001849">
    <property type="entry name" value="PH_domain"/>
</dbReference>
<keyword evidence="3" id="KW-1185">Reference proteome</keyword>
<dbReference type="Pfam" id="PF00169">
    <property type="entry name" value="PH"/>
    <property type="match status" value="1"/>
</dbReference>
<dbReference type="SUPFAM" id="SSF50729">
    <property type="entry name" value="PH domain-like"/>
    <property type="match status" value="1"/>
</dbReference>
<reference evidence="2 3" key="1">
    <citation type="journal article" date="2011" name="Proc. Natl. Acad. Sci. U.S.A.">
        <title>Niche of harmful alga Aureococcus anophagefferens revealed through ecogenomics.</title>
        <authorList>
            <person name="Gobler C.J."/>
            <person name="Berry D.L."/>
            <person name="Dyhrman S.T."/>
            <person name="Wilhelm S.W."/>
            <person name="Salamov A."/>
            <person name="Lobanov A.V."/>
            <person name="Zhang Y."/>
            <person name="Collier J.L."/>
            <person name="Wurch L.L."/>
            <person name="Kustka A.B."/>
            <person name="Dill B.D."/>
            <person name="Shah M."/>
            <person name="VerBerkmoes N.C."/>
            <person name="Kuo A."/>
            <person name="Terry A."/>
            <person name="Pangilinan J."/>
            <person name="Lindquist E.A."/>
            <person name="Lucas S."/>
            <person name="Paulsen I.T."/>
            <person name="Hattenrath-Lehmann T.K."/>
            <person name="Talmage S.C."/>
            <person name="Walker E.A."/>
            <person name="Koch F."/>
            <person name="Burson A.M."/>
            <person name="Marcoval M.A."/>
            <person name="Tang Y.Z."/>
            <person name="Lecleir G.R."/>
            <person name="Coyne K.J."/>
            <person name="Berg G.M."/>
            <person name="Bertrand E.M."/>
            <person name="Saito M.A."/>
            <person name="Gladyshev V.N."/>
            <person name="Grigoriev I.V."/>
        </authorList>
    </citation>
    <scope>NUCLEOTIDE SEQUENCE [LARGE SCALE GENOMIC DNA]</scope>
    <source>
        <strain evidence="3">CCMP 1984</strain>
    </source>
</reference>
<dbReference type="GeneID" id="20227783"/>
<dbReference type="EMBL" id="GL833120">
    <property type="protein sequence ID" value="EGB13207.1"/>
    <property type="molecule type" value="Genomic_DNA"/>
</dbReference>
<dbReference type="InParanoid" id="F0XX39"/>
<dbReference type="AlphaFoldDB" id="F0XX39"/>
<name>F0XX39_AURAN</name>
<organism evidence="3">
    <name type="scientific">Aureococcus anophagefferens</name>
    <name type="common">Harmful bloom alga</name>
    <dbReference type="NCBI Taxonomy" id="44056"/>
    <lineage>
        <taxon>Eukaryota</taxon>
        <taxon>Sar</taxon>
        <taxon>Stramenopiles</taxon>
        <taxon>Ochrophyta</taxon>
        <taxon>Pelagophyceae</taxon>
        <taxon>Pelagomonadales</taxon>
        <taxon>Pelagomonadaceae</taxon>
        <taxon>Aureococcus</taxon>
    </lineage>
</organism>
<evidence type="ECO:0000259" key="1">
    <source>
        <dbReference type="PROSITE" id="PS50003"/>
    </source>
</evidence>
<protein>
    <submittedName>
        <fullName evidence="2">Expressed protein</fullName>
    </submittedName>
</protein>
<proteinExistence type="predicted"/>
<dbReference type="KEGG" id="aaf:AURANDRAFT_70480"/>
<feature type="domain" description="PH" evidence="1">
    <location>
        <begin position="1"/>
        <end position="107"/>
    </location>
</feature>
<dbReference type="RefSeq" id="XP_009032798.1">
    <property type="nucleotide sequence ID" value="XM_009034550.1"/>
</dbReference>